<comment type="caution">
    <text evidence="1">The sequence shown here is derived from an EMBL/GenBank/DDBJ whole genome shotgun (WGS) entry which is preliminary data.</text>
</comment>
<sequence>MEFLRGLYTVCLDVSARKCEIIINGRMTGPLVTVADVTWWVRAFLVFYLVLRRLLLMHDCDGFYIIIHSSSSSSPLDAKRCFLVDANYSLIVRSKNSTAEHPYRDAYMRPEILHGVSAADSLVFRICDFSRLEDFADSNEMIHVEFWLAYRKTFFALGAPRR</sequence>
<protein>
    <submittedName>
        <fullName evidence="1">Uncharacterized protein</fullName>
    </submittedName>
</protein>
<evidence type="ECO:0000313" key="1">
    <source>
        <dbReference type="EMBL" id="TKR94111.1"/>
    </source>
</evidence>
<gene>
    <name evidence="1" type="ORF">L596_008441</name>
</gene>
<dbReference type="Proteomes" id="UP000298663">
    <property type="component" value="Unassembled WGS sequence"/>
</dbReference>
<reference evidence="1 2" key="2">
    <citation type="journal article" date="2019" name="G3 (Bethesda)">
        <title>Hybrid Assembly of the Genome of the Entomopathogenic Nematode Steinernema carpocapsae Identifies the X-Chromosome.</title>
        <authorList>
            <person name="Serra L."/>
            <person name="Macchietto M."/>
            <person name="Macias-Munoz A."/>
            <person name="McGill C.J."/>
            <person name="Rodriguez I.M."/>
            <person name="Rodriguez B."/>
            <person name="Murad R."/>
            <person name="Mortazavi A."/>
        </authorList>
    </citation>
    <scope>NUCLEOTIDE SEQUENCE [LARGE SCALE GENOMIC DNA]</scope>
    <source>
        <strain evidence="1 2">ALL</strain>
    </source>
</reference>
<proteinExistence type="predicted"/>
<reference evidence="1 2" key="1">
    <citation type="journal article" date="2015" name="Genome Biol.">
        <title>Comparative genomics of Steinernema reveals deeply conserved gene regulatory networks.</title>
        <authorList>
            <person name="Dillman A.R."/>
            <person name="Macchietto M."/>
            <person name="Porter C.F."/>
            <person name="Rogers A."/>
            <person name="Williams B."/>
            <person name="Antoshechkin I."/>
            <person name="Lee M.M."/>
            <person name="Goodwin Z."/>
            <person name="Lu X."/>
            <person name="Lewis E.E."/>
            <person name="Goodrich-Blair H."/>
            <person name="Stock S.P."/>
            <person name="Adams B.J."/>
            <person name="Sternberg P.W."/>
            <person name="Mortazavi A."/>
        </authorList>
    </citation>
    <scope>NUCLEOTIDE SEQUENCE [LARGE SCALE GENOMIC DNA]</scope>
    <source>
        <strain evidence="1 2">ALL</strain>
    </source>
</reference>
<evidence type="ECO:0000313" key="2">
    <source>
        <dbReference type="Proteomes" id="UP000298663"/>
    </source>
</evidence>
<accession>A0A4U5PD10</accession>
<dbReference type="OrthoDB" id="10448022at2759"/>
<keyword evidence="2" id="KW-1185">Reference proteome</keyword>
<organism evidence="1 2">
    <name type="scientific">Steinernema carpocapsae</name>
    <name type="common">Entomopathogenic nematode</name>
    <dbReference type="NCBI Taxonomy" id="34508"/>
    <lineage>
        <taxon>Eukaryota</taxon>
        <taxon>Metazoa</taxon>
        <taxon>Ecdysozoa</taxon>
        <taxon>Nematoda</taxon>
        <taxon>Chromadorea</taxon>
        <taxon>Rhabditida</taxon>
        <taxon>Tylenchina</taxon>
        <taxon>Panagrolaimomorpha</taxon>
        <taxon>Strongyloidoidea</taxon>
        <taxon>Steinernematidae</taxon>
        <taxon>Steinernema</taxon>
    </lineage>
</organism>
<name>A0A4U5PD10_STECR</name>
<dbReference type="EMBL" id="AZBU02000002">
    <property type="protein sequence ID" value="TKR94111.1"/>
    <property type="molecule type" value="Genomic_DNA"/>
</dbReference>
<dbReference type="AlphaFoldDB" id="A0A4U5PD10"/>